<dbReference type="EMBL" id="CM024801">
    <property type="protein sequence ID" value="KAG8011882.1"/>
    <property type="molecule type" value="Genomic_DNA"/>
</dbReference>
<organism evidence="1 2">
    <name type="scientific">Nibea albiflora</name>
    <name type="common">Yellow drum</name>
    <name type="synonym">Corvina albiflora</name>
    <dbReference type="NCBI Taxonomy" id="240163"/>
    <lineage>
        <taxon>Eukaryota</taxon>
        <taxon>Metazoa</taxon>
        <taxon>Chordata</taxon>
        <taxon>Craniata</taxon>
        <taxon>Vertebrata</taxon>
        <taxon>Euteleostomi</taxon>
        <taxon>Actinopterygii</taxon>
        <taxon>Neopterygii</taxon>
        <taxon>Teleostei</taxon>
        <taxon>Neoteleostei</taxon>
        <taxon>Acanthomorphata</taxon>
        <taxon>Eupercaria</taxon>
        <taxon>Sciaenidae</taxon>
        <taxon>Nibea</taxon>
    </lineage>
</organism>
<comment type="caution">
    <text evidence="1">The sequence shown here is derived from an EMBL/GenBank/DDBJ whole genome shotgun (WGS) entry which is preliminary data.</text>
</comment>
<dbReference type="Proteomes" id="UP000805704">
    <property type="component" value="Chromosome 13"/>
</dbReference>
<evidence type="ECO:0000313" key="1">
    <source>
        <dbReference type="EMBL" id="KAG8011882.1"/>
    </source>
</evidence>
<name>A0ACB7FBV5_NIBAL</name>
<feature type="non-terminal residue" evidence="1">
    <location>
        <position position="470"/>
    </location>
</feature>
<proteinExistence type="predicted"/>
<sequence length="470" mass="52163">MILKDVGEINATVLRSDNLASVTKLRIQDAGVTGIAEGAFSSFQNLTDLHLNRNLLTEMNPNWLGRPDNLAKLSLTENHIEVLNETMLDGLVHLKSLSLNKNRIRTIDPNSFNSQTVLDELDLSENRMTWVSPQVFRSLRSTRIRLDGNPWDCSCGAEDFVDFIREAYMTSQPSVMEISVRPYPTDLPINISTPTGVTEILLATPRPSDTNIVCTLVVVIVVLSLLLFVGGFLVVLHRRKHKNKTVTPGCPKQNRDDLKGGGSRSSPAPSPGQNRDNHHWDSEEGWRTSFTGVRAKSANAILFTSPFSAPMKDQVTSQNETEAEGKQKVESETEGDGGFETEKATDSTENTKQAADGRNLDKDPYSVVSTDTVPYLSIGTSQKSPDDFIKQSTDGSGQRSQTRRVMGRISTWPPTAIQWQARCKMMKEKEEERSDVFTVWTPKFPSEAKKASDKVEHPPGSVLDQKDTKT</sequence>
<reference evidence="1" key="1">
    <citation type="submission" date="2020-04" db="EMBL/GenBank/DDBJ databases">
        <title>A chromosome-scale assembly and high-density genetic map of the yellow drum (Nibea albiflora) genome.</title>
        <authorList>
            <person name="Xu D."/>
            <person name="Zhang W."/>
            <person name="Chen R."/>
            <person name="Tan P."/>
            <person name="Wang L."/>
            <person name="Song H."/>
            <person name="Tian L."/>
            <person name="Zhu Q."/>
            <person name="Wang B."/>
        </authorList>
    </citation>
    <scope>NUCLEOTIDE SEQUENCE</scope>
    <source>
        <strain evidence="1">ZJHYS-2018</strain>
    </source>
</reference>
<keyword evidence="2" id="KW-1185">Reference proteome</keyword>
<gene>
    <name evidence="1" type="primary">RTN4RL1.3</name>
    <name evidence="1" type="ORF">GBF38_004264</name>
</gene>
<accession>A0ACB7FBV5</accession>
<protein>
    <submittedName>
        <fullName evidence="1">Reticulon-4 receptor-like 1</fullName>
    </submittedName>
</protein>
<evidence type="ECO:0000313" key="2">
    <source>
        <dbReference type="Proteomes" id="UP000805704"/>
    </source>
</evidence>